<dbReference type="AlphaFoldDB" id="A0A556MHL1"/>
<proteinExistence type="predicted"/>
<feature type="signal peptide" evidence="1">
    <location>
        <begin position="1"/>
        <end position="17"/>
    </location>
</feature>
<dbReference type="SUPFAM" id="SSF54427">
    <property type="entry name" value="NTF2-like"/>
    <property type="match status" value="1"/>
</dbReference>
<evidence type="ECO:0000256" key="1">
    <source>
        <dbReference type="SAM" id="SignalP"/>
    </source>
</evidence>
<comment type="caution">
    <text evidence="2">The sequence shown here is derived from an EMBL/GenBank/DDBJ whole genome shotgun (WGS) entry which is preliminary data.</text>
</comment>
<dbReference type="InterPro" id="IPR032710">
    <property type="entry name" value="NTF2-like_dom_sf"/>
</dbReference>
<protein>
    <recommendedName>
        <fullName evidence="4">Nuclear transport factor 2 family protein</fullName>
    </recommendedName>
</protein>
<dbReference type="OrthoDB" id="765651at2"/>
<dbReference type="Proteomes" id="UP000318733">
    <property type="component" value="Unassembled WGS sequence"/>
</dbReference>
<dbReference type="PROSITE" id="PS51257">
    <property type="entry name" value="PROKAR_LIPOPROTEIN"/>
    <property type="match status" value="1"/>
</dbReference>
<feature type="chain" id="PRO_5022005812" description="Nuclear transport factor 2 family protein" evidence="1">
    <location>
        <begin position="18"/>
        <end position="179"/>
    </location>
</feature>
<accession>A0A556MHL1</accession>
<keyword evidence="3" id="KW-1185">Reference proteome</keyword>
<dbReference type="EMBL" id="VLPK01000003">
    <property type="protein sequence ID" value="TSJ39353.1"/>
    <property type="molecule type" value="Genomic_DNA"/>
</dbReference>
<sequence>MKTKKLLLPGVLSFALAITTMYGCKEKTAGTQDTPASDSTAQYPYTIKHPDNWEAGNTANTLIALKSLKAWEAGKMDESMKYFGDSILLQFDGPDKKLPKDSLKAMFVSDWSSYKTVKVKMQDWESVISKDKSEEWVTLWYRQVWETKKEVKDSLDVTNDLLIKDGKITRLSEYTRKLH</sequence>
<evidence type="ECO:0000313" key="2">
    <source>
        <dbReference type="EMBL" id="TSJ39353.1"/>
    </source>
</evidence>
<dbReference type="RefSeq" id="WP_144249390.1">
    <property type="nucleotide sequence ID" value="NZ_VLPK01000003.1"/>
</dbReference>
<reference evidence="2 3" key="1">
    <citation type="submission" date="2019-07" db="EMBL/GenBank/DDBJ databases">
        <authorList>
            <person name="Huq M.A."/>
        </authorList>
    </citation>
    <scope>NUCLEOTIDE SEQUENCE [LARGE SCALE GENOMIC DNA]</scope>
    <source>
        <strain evidence="2 3">MAH-19</strain>
    </source>
</reference>
<organism evidence="2 3">
    <name type="scientific">Mucilaginibacter corticis</name>
    <dbReference type="NCBI Taxonomy" id="2597670"/>
    <lineage>
        <taxon>Bacteria</taxon>
        <taxon>Pseudomonadati</taxon>
        <taxon>Bacteroidota</taxon>
        <taxon>Sphingobacteriia</taxon>
        <taxon>Sphingobacteriales</taxon>
        <taxon>Sphingobacteriaceae</taxon>
        <taxon>Mucilaginibacter</taxon>
    </lineage>
</organism>
<evidence type="ECO:0000313" key="3">
    <source>
        <dbReference type="Proteomes" id="UP000318733"/>
    </source>
</evidence>
<evidence type="ECO:0008006" key="4">
    <source>
        <dbReference type="Google" id="ProtNLM"/>
    </source>
</evidence>
<name>A0A556MHL1_9SPHI</name>
<keyword evidence="1" id="KW-0732">Signal</keyword>
<gene>
    <name evidence="2" type="ORF">FO440_16530</name>
</gene>